<dbReference type="FunFam" id="2.130.10.10:FF:000271">
    <property type="entry name" value="cilia- and flagella-associated protein 57"/>
    <property type="match status" value="1"/>
</dbReference>
<dbReference type="InterPro" id="IPR036322">
    <property type="entry name" value="WD40_repeat_dom_sf"/>
</dbReference>
<dbReference type="GeneTree" id="ENSGT00620000088018"/>
<feature type="repeat" description="WD" evidence="3">
    <location>
        <begin position="364"/>
        <end position="405"/>
    </location>
</feature>
<organism evidence="8 9">
    <name type="scientific">Oryzias melastigma</name>
    <name type="common">Marine medaka</name>
    <dbReference type="NCBI Taxonomy" id="30732"/>
    <lineage>
        <taxon>Eukaryota</taxon>
        <taxon>Metazoa</taxon>
        <taxon>Chordata</taxon>
        <taxon>Craniata</taxon>
        <taxon>Vertebrata</taxon>
        <taxon>Euteleostomi</taxon>
        <taxon>Actinopterygii</taxon>
        <taxon>Neopterygii</taxon>
        <taxon>Teleostei</taxon>
        <taxon>Neoteleostei</taxon>
        <taxon>Acanthomorphata</taxon>
        <taxon>Ovalentaria</taxon>
        <taxon>Atherinomorphae</taxon>
        <taxon>Beloniformes</taxon>
        <taxon>Adrianichthyidae</taxon>
        <taxon>Oryziinae</taxon>
        <taxon>Oryzias</taxon>
    </lineage>
</organism>
<dbReference type="AlphaFoldDB" id="A0A3B3B3G6"/>
<evidence type="ECO:0000256" key="5">
    <source>
        <dbReference type="SAM" id="MobiDB-lite"/>
    </source>
</evidence>
<evidence type="ECO:0000313" key="7">
    <source>
        <dbReference type="EMBL" id="KAF6722789.1"/>
    </source>
</evidence>
<evidence type="ECO:0000256" key="1">
    <source>
        <dbReference type="ARBA" id="ARBA00022574"/>
    </source>
</evidence>
<dbReference type="Gene3D" id="2.130.10.10">
    <property type="entry name" value="YVTN repeat-like/Quinoprotein amine dehydrogenase"/>
    <property type="match status" value="2"/>
</dbReference>
<sequence>MASISAQAHFMLGLRTGVSNNLNFVDEHTLVYATGSSCVCLNRVQRSQRFFPGSEKSSSVRAMAVSASRRFLAVSECGESACVTVFDLQHEQGRKKKHLSAGDIHAQEFVCVAFSHDSKYLIGQTGAPEWMLVFWLWEKNKVLASMKTTTSSNPVNQVSFSPHSNTQLCVSGSGVFKLLRLSEGVLKQTSTAKVENLNLLCHAWVSDDRLIAGTDTGRLLVSESGDIRREIRMTSREEQSQTDRQVKVMRLKEAEALEGLSSCPITAVLSYSKGFVCSTGPGTACLFEKMEQDSYRRSREIQIPPDPQGDLLTPADGQEIHSMCMSPAEETLAISTTRGQLLSVIVSAADMNKEQQLHFDFVCQPFHSSPITGLSVCFRKPLVATCSLDRSVHIWNYETKELDLSKQFQEEAHSVALHPTGLFVLVGFSDKLRLMNLLVDDIRVFQEFTVRSCRECAFSHGGHMFAAVSGNMIHVYSFISCENVLNLKGHSGKVRSIEWSLDDSRLVSCGMDGAVYEWNTRTGKRESESVLESCSFTGVAFSLDYKSALAVGSDLTLKEIQDGQVLREVPADQDAHTALAVSHSGRVVFTGTSSGAIRAIKYPLPSQRDWFQQRAHSGTITKMVITYDDQFLLSVSEDNCLLVSKIIDKDGRGLKSNRQIVHAEEILVTKAELEEKNQSMMELKMRLEELQMEHEYRLRLKDVNYNEKIKELSDKFQKEIKSLKTTQQAMTVEMETCKRDGEKNSADLAKTHVKQLKDLERSFNQKLILEHEKFQDLQENLQKMEEDYQKQLRSVEEGKMQALAEAAHTHEEKLQEKTQLLAQSQKEAELKISVLNEVIKQMEEDEELKLNAVQIKYEKKLQFEKQINLNLKRETDSMKYEMKCLEAKVRDQSADMYRLQRERQDLLDLIPALEGDIKELNMQIWGHRQTIENKDITMSDLKEKIQQLEKLKFIYEFQLNEFKKQTETQKEEIKEQREMTMKLKDDLQQTDKSNTQLKISNSDLSLKVKAKDKESFKNLQKVKHLELRLSRIYSDLHTCVGYIQDPRKLKDAIKMMYAHHVPEPGSVERDNDDVEEEDDEDEALKTLTDQRDQLEKTVDSLKRKLDKSDAEHSKVYEKMKKEKATMLTANNQLLKELFLIRTQVKDYKNELSWLNWSRKCRPQHPRTEEDVQKSAKQRSQLSESTTAVLPKLDLQRNQLTLK</sequence>
<evidence type="ECO:0000256" key="2">
    <source>
        <dbReference type="ARBA" id="ARBA00022737"/>
    </source>
</evidence>
<dbReference type="InterPro" id="IPR052993">
    <property type="entry name" value="CFA-57"/>
</dbReference>
<keyword evidence="4" id="KW-0175">Coiled coil</keyword>
<keyword evidence="2" id="KW-0677">Repeat</keyword>
<feature type="repeat" description="WD" evidence="3">
    <location>
        <begin position="487"/>
        <end position="528"/>
    </location>
</feature>
<dbReference type="OrthoDB" id="10251741at2759"/>
<dbReference type="OMA" id="FPHCNAV"/>
<keyword evidence="9" id="KW-1185">Reference proteome</keyword>
<gene>
    <name evidence="7" type="ORF">FQA47_010333</name>
</gene>
<dbReference type="InterPro" id="IPR001680">
    <property type="entry name" value="WD40_rpt"/>
</dbReference>
<dbReference type="PANTHER" id="PTHR32215:SF0">
    <property type="entry name" value="CILIA- AND FLAGELLA-ASSOCIATED PROTEIN 57"/>
    <property type="match status" value="1"/>
</dbReference>
<keyword evidence="7" id="KW-0969">Cilium</keyword>
<dbReference type="InterPro" id="IPR015943">
    <property type="entry name" value="WD40/YVTN_repeat-like_dom_sf"/>
</dbReference>
<keyword evidence="7" id="KW-0966">Cell projection</keyword>
<feature type="region of interest" description="Disordered" evidence="5">
    <location>
        <begin position="1162"/>
        <end position="1186"/>
    </location>
</feature>
<dbReference type="PROSITE" id="PS50082">
    <property type="entry name" value="WD_REPEATS_2"/>
    <property type="match status" value="2"/>
</dbReference>
<accession>A0A3B3B3G6</accession>
<dbReference type="Pfam" id="PF23414">
    <property type="entry name" value="Beta-prop_EML_2"/>
    <property type="match status" value="1"/>
</dbReference>
<evidence type="ECO:0000259" key="6">
    <source>
        <dbReference type="Pfam" id="PF23414"/>
    </source>
</evidence>
<dbReference type="SMART" id="SM00320">
    <property type="entry name" value="WD40"/>
    <property type="match status" value="8"/>
</dbReference>
<proteinExistence type="predicted"/>
<keyword evidence="1 3" id="KW-0853">WD repeat</keyword>
<feature type="coiled-coil region" evidence="4">
    <location>
        <begin position="931"/>
        <end position="990"/>
    </location>
</feature>
<reference evidence="8" key="1">
    <citation type="submission" date="2025-05" db="UniProtKB">
        <authorList>
            <consortium name="Ensembl"/>
        </authorList>
    </citation>
    <scope>IDENTIFICATION</scope>
</reference>
<evidence type="ECO:0000313" key="9">
    <source>
        <dbReference type="Proteomes" id="UP000261560"/>
    </source>
</evidence>
<dbReference type="Proteomes" id="UP000646548">
    <property type="component" value="Unassembled WGS sequence"/>
</dbReference>
<feature type="coiled-coil region" evidence="4">
    <location>
        <begin position="663"/>
        <end position="726"/>
    </location>
</feature>
<feature type="domain" description="EML-like second beta-propeller" evidence="6">
    <location>
        <begin position="372"/>
        <end position="643"/>
    </location>
</feature>
<dbReference type="InterPro" id="IPR055442">
    <property type="entry name" value="Beta-prop_EML-like_2nd"/>
</dbReference>
<dbReference type="Proteomes" id="UP000261560">
    <property type="component" value="Unplaced"/>
</dbReference>
<feature type="compositionally biased region" description="Acidic residues" evidence="5">
    <location>
        <begin position="1070"/>
        <end position="1081"/>
    </location>
</feature>
<feature type="coiled-coil region" evidence="4">
    <location>
        <begin position="767"/>
        <end position="845"/>
    </location>
</feature>
<evidence type="ECO:0000256" key="3">
    <source>
        <dbReference type="PROSITE-ProRule" id="PRU00221"/>
    </source>
</evidence>
<reference evidence="7" key="2">
    <citation type="journal article" name="BMC Genomics">
        <title>Long-read sequencing and de novo genome assembly of marine medaka (Oryzias melastigma).</title>
        <authorList>
            <person name="Liang P."/>
            <person name="Saqib H.S.A."/>
            <person name="Ni X."/>
            <person name="Shen Y."/>
        </authorList>
    </citation>
    <scope>NUCLEOTIDE SEQUENCE</scope>
    <source>
        <strain evidence="7">Bigg-433</strain>
    </source>
</reference>
<feature type="compositionally biased region" description="Polar residues" evidence="5">
    <location>
        <begin position="1177"/>
        <end position="1186"/>
    </location>
</feature>
<dbReference type="PaxDb" id="30732-ENSOMEP00000000121"/>
<name>A0A3B3B3G6_ORYME</name>
<dbReference type="PANTHER" id="PTHR32215">
    <property type="entry name" value="CILIA- AND FLAGELLA-ASSOCIATED PROTEIN 57"/>
    <property type="match status" value="1"/>
</dbReference>
<dbReference type="PROSITE" id="PS50294">
    <property type="entry name" value="WD_REPEATS_REGION"/>
    <property type="match status" value="1"/>
</dbReference>
<dbReference type="Ensembl" id="ENSOMET00000016378.1">
    <property type="protein sequence ID" value="ENSOMEP00000000121.1"/>
    <property type="gene ID" value="ENSOMEG00000023904.1"/>
</dbReference>
<evidence type="ECO:0000313" key="8">
    <source>
        <dbReference type="Ensembl" id="ENSOMEP00000000121.1"/>
    </source>
</evidence>
<dbReference type="SUPFAM" id="SSF50978">
    <property type="entry name" value="WD40 repeat-like"/>
    <property type="match status" value="2"/>
</dbReference>
<dbReference type="EMBL" id="WKFB01000448">
    <property type="protein sequence ID" value="KAF6722789.1"/>
    <property type="molecule type" value="Genomic_DNA"/>
</dbReference>
<protein>
    <submittedName>
        <fullName evidence="8">Cilia and flagella associated protein 57</fullName>
    </submittedName>
    <submittedName>
        <fullName evidence="7">Cilia- and flagella-associated protein 57</fullName>
    </submittedName>
</protein>
<feature type="region of interest" description="Disordered" evidence="5">
    <location>
        <begin position="1062"/>
        <end position="1081"/>
    </location>
</feature>
<keyword evidence="7" id="KW-0282">Flagellum</keyword>
<evidence type="ECO:0000256" key="4">
    <source>
        <dbReference type="SAM" id="Coils"/>
    </source>
</evidence>
<dbReference type="STRING" id="30732.ENSOMEP00000000121"/>